<dbReference type="GeneID" id="33360674"/>
<reference evidence="2" key="1">
    <citation type="journal article" date="2017" name="J. Phycol.">
        <title>Analysis of chloroplast genomes and a supermatrix inform reclassification of the Rhodomelaceae (Rhodophyta).</title>
        <authorList>
            <person name="Diaz-Tapia P."/>
            <person name="Maggs C.A."/>
            <person name="West J.A."/>
            <person name="Verbruggen H."/>
        </authorList>
    </citation>
    <scope>NUCLEOTIDE SEQUENCE</scope>
    <source>
        <strain evidence="2">PD1388</strain>
    </source>
</reference>
<sequence length="33" mass="4145">MVLFIYYIFLYIDSLFINIYVNYINFDLVILLY</sequence>
<keyword evidence="1" id="KW-0472">Membrane</keyword>
<name>A0A1Z1MMQ7_9FLOR</name>
<evidence type="ECO:0000256" key="1">
    <source>
        <dbReference type="SAM" id="Phobius"/>
    </source>
</evidence>
<keyword evidence="2" id="KW-0150">Chloroplast</keyword>
<gene>
    <name evidence="2" type="primary">orf33b</name>
</gene>
<dbReference type="AlphaFoldDB" id="A0A1Z1MMQ7"/>
<proteinExistence type="predicted"/>
<dbReference type="RefSeq" id="YP_009398184.1">
    <property type="nucleotide sequence ID" value="NC_035291.1"/>
</dbReference>
<organism evidence="2">
    <name type="scientific">Thaumatella adunca</name>
    <dbReference type="NCBI Taxonomy" id="2006976"/>
    <lineage>
        <taxon>Eukaryota</taxon>
        <taxon>Rhodophyta</taxon>
        <taxon>Florideophyceae</taxon>
        <taxon>Rhodymeniophycidae</taxon>
        <taxon>Ceramiales</taxon>
        <taxon>Rhodomelaceae</taxon>
        <taxon>Thaumatella</taxon>
    </lineage>
</organism>
<keyword evidence="1" id="KW-0812">Transmembrane</keyword>
<keyword evidence="2" id="KW-0934">Plastid</keyword>
<geneLocation type="chloroplast" evidence="2"/>
<protein>
    <submittedName>
        <fullName evidence="2">Uncharacterized protein</fullName>
    </submittedName>
</protein>
<accession>A0A1Z1MMQ7</accession>
<feature type="transmembrane region" description="Helical" evidence="1">
    <location>
        <begin position="6"/>
        <end position="32"/>
    </location>
</feature>
<keyword evidence="1" id="KW-1133">Transmembrane helix</keyword>
<dbReference type="EMBL" id="MF101447">
    <property type="protein sequence ID" value="ARW67370.1"/>
    <property type="molecule type" value="Genomic_DNA"/>
</dbReference>
<evidence type="ECO:0000313" key="2">
    <source>
        <dbReference type="EMBL" id="ARW67370.1"/>
    </source>
</evidence>